<dbReference type="EMBL" id="KZ293434">
    <property type="protein sequence ID" value="PBK68110.1"/>
    <property type="molecule type" value="Genomic_DNA"/>
</dbReference>
<feature type="region of interest" description="Disordered" evidence="1">
    <location>
        <begin position="74"/>
        <end position="95"/>
    </location>
</feature>
<protein>
    <submittedName>
        <fullName evidence="2">Uncharacterized protein</fullName>
    </submittedName>
</protein>
<dbReference type="AlphaFoldDB" id="A0A2H3BEM1"/>
<keyword evidence="3" id="KW-1185">Reference proteome</keyword>
<evidence type="ECO:0000313" key="3">
    <source>
        <dbReference type="Proteomes" id="UP000218334"/>
    </source>
</evidence>
<evidence type="ECO:0000256" key="1">
    <source>
        <dbReference type="SAM" id="MobiDB-lite"/>
    </source>
</evidence>
<proteinExistence type="predicted"/>
<sequence length="156" mass="18088">MAREKEPEIVEKLSSQHHHVIAPRDPRIKRALRRLSISLTWSENSVTYDPARWNRISTAKYKEDGELLMMVADTNQGKALSEPDRSQRKKQERRGVPEFINQFAPKQVHRGQTDCAFMMIIKGTQDRKQDVRVREAIQTVPCRLRSAVLLLNGNKK</sequence>
<dbReference type="Proteomes" id="UP000218334">
    <property type="component" value="Unassembled WGS sequence"/>
</dbReference>
<accession>A0A2H3BEM1</accession>
<name>A0A2H3BEM1_9AGAR</name>
<reference evidence="3" key="1">
    <citation type="journal article" date="2017" name="Nat. Ecol. Evol.">
        <title>Genome expansion and lineage-specific genetic innovations in the forest pathogenic fungi Armillaria.</title>
        <authorList>
            <person name="Sipos G."/>
            <person name="Prasanna A.N."/>
            <person name="Walter M.C."/>
            <person name="O'Connor E."/>
            <person name="Balint B."/>
            <person name="Krizsan K."/>
            <person name="Kiss B."/>
            <person name="Hess J."/>
            <person name="Varga T."/>
            <person name="Slot J."/>
            <person name="Riley R."/>
            <person name="Boka B."/>
            <person name="Rigling D."/>
            <person name="Barry K."/>
            <person name="Lee J."/>
            <person name="Mihaltcheva S."/>
            <person name="LaButti K."/>
            <person name="Lipzen A."/>
            <person name="Waldron R."/>
            <person name="Moloney N.M."/>
            <person name="Sperisen C."/>
            <person name="Kredics L."/>
            <person name="Vagvoelgyi C."/>
            <person name="Patrignani A."/>
            <person name="Fitzpatrick D."/>
            <person name="Nagy I."/>
            <person name="Doyle S."/>
            <person name="Anderson J.B."/>
            <person name="Grigoriev I.V."/>
            <person name="Gueldener U."/>
            <person name="Muensterkoetter M."/>
            <person name="Nagy L.G."/>
        </authorList>
    </citation>
    <scope>NUCLEOTIDE SEQUENCE [LARGE SCALE GENOMIC DNA]</scope>
    <source>
        <strain evidence="3">28-4</strain>
    </source>
</reference>
<organism evidence="2 3">
    <name type="scientific">Armillaria solidipes</name>
    <dbReference type="NCBI Taxonomy" id="1076256"/>
    <lineage>
        <taxon>Eukaryota</taxon>
        <taxon>Fungi</taxon>
        <taxon>Dikarya</taxon>
        <taxon>Basidiomycota</taxon>
        <taxon>Agaricomycotina</taxon>
        <taxon>Agaricomycetes</taxon>
        <taxon>Agaricomycetidae</taxon>
        <taxon>Agaricales</taxon>
        <taxon>Marasmiineae</taxon>
        <taxon>Physalacriaceae</taxon>
        <taxon>Armillaria</taxon>
    </lineage>
</organism>
<evidence type="ECO:0000313" key="2">
    <source>
        <dbReference type="EMBL" id="PBK68110.1"/>
    </source>
</evidence>
<gene>
    <name evidence="2" type="ORF">ARMSODRAFT_976375</name>
</gene>